<evidence type="ECO:0000313" key="2">
    <source>
        <dbReference type="Proteomes" id="UP000325577"/>
    </source>
</evidence>
<dbReference type="Proteomes" id="UP000325577">
    <property type="component" value="Linkage Group LG17"/>
</dbReference>
<keyword evidence="2" id="KW-1185">Reference proteome</keyword>
<accession>A0A5J5B3Z8</accession>
<reference evidence="1 2" key="1">
    <citation type="submission" date="2019-09" db="EMBL/GenBank/DDBJ databases">
        <title>A chromosome-level genome assembly of the Chinese tupelo Nyssa sinensis.</title>
        <authorList>
            <person name="Yang X."/>
            <person name="Kang M."/>
            <person name="Yang Y."/>
            <person name="Xiong H."/>
            <person name="Wang M."/>
            <person name="Zhang Z."/>
            <person name="Wang Z."/>
            <person name="Wu H."/>
            <person name="Ma T."/>
            <person name="Liu J."/>
            <person name="Xi Z."/>
        </authorList>
    </citation>
    <scope>NUCLEOTIDE SEQUENCE [LARGE SCALE GENOMIC DNA]</scope>
    <source>
        <strain evidence="1">J267</strain>
        <tissue evidence="1">Leaf</tissue>
    </source>
</reference>
<organism evidence="1 2">
    <name type="scientific">Nyssa sinensis</name>
    <dbReference type="NCBI Taxonomy" id="561372"/>
    <lineage>
        <taxon>Eukaryota</taxon>
        <taxon>Viridiplantae</taxon>
        <taxon>Streptophyta</taxon>
        <taxon>Embryophyta</taxon>
        <taxon>Tracheophyta</taxon>
        <taxon>Spermatophyta</taxon>
        <taxon>Magnoliopsida</taxon>
        <taxon>eudicotyledons</taxon>
        <taxon>Gunneridae</taxon>
        <taxon>Pentapetalae</taxon>
        <taxon>asterids</taxon>
        <taxon>Cornales</taxon>
        <taxon>Nyssaceae</taxon>
        <taxon>Nyssa</taxon>
    </lineage>
</organism>
<name>A0A5J5B3Z8_9ASTE</name>
<sequence length="70" mass="8031">MTWQLTWQDDVSDDGANDGRVVDLCDDVVDDVAADVAGNFEETSRKFSGQRQKRNVSKWGLMQWGQWNDH</sequence>
<dbReference type="EMBL" id="CM018040">
    <property type="protein sequence ID" value="KAA8535841.1"/>
    <property type="molecule type" value="Genomic_DNA"/>
</dbReference>
<gene>
    <name evidence="1" type="ORF">F0562_030839</name>
</gene>
<proteinExistence type="predicted"/>
<evidence type="ECO:0000313" key="1">
    <source>
        <dbReference type="EMBL" id="KAA8535841.1"/>
    </source>
</evidence>
<dbReference type="AlphaFoldDB" id="A0A5J5B3Z8"/>
<protein>
    <submittedName>
        <fullName evidence="1">Uncharacterized protein</fullName>
    </submittedName>
</protein>